<evidence type="ECO:0000313" key="9">
    <source>
        <dbReference type="EMBL" id="HIV98630.1"/>
    </source>
</evidence>
<evidence type="ECO:0000259" key="7">
    <source>
        <dbReference type="Pfam" id="PF00370"/>
    </source>
</evidence>
<dbReference type="CDD" id="cd07771">
    <property type="entry name" value="ASKHA_NBD_FGGY_RhaB-like"/>
    <property type="match status" value="1"/>
</dbReference>
<dbReference type="GO" id="GO:0008993">
    <property type="term" value="F:rhamnulokinase activity"/>
    <property type="evidence" value="ECO:0007669"/>
    <property type="project" value="InterPro"/>
</dbReference>
<reference evidence="9" key="1">
    <citation type="journal article" date="2021" name="PeerJ">
        <title>Extensive microbial diversity within the chicken gut microbiome revealed by metagenomics and culture.</title>
        <authorList>
            <person name="Gilroy R."/>
            <person name="Ravi A."/>
            <person name="Getino M."/>
            <person name="Pursley I."/>
            <person name="Horton D.L."/>
            <person name="Alikhan N.F."/>
            <person name="Baker D."/>
            <person name="Gharbi K."/>
            <person name="Hall N."/>
            <person name="Watson M."/>
            <person name="Adriaenssens E.M."/>
            <person name="Foster-Nyarko E."/>
            <person name="Jarju S."/>
            <person name="Secka A."/>
            <person name="Antonio M."/>
            <person name="Oren A."/>
            <person name="Chaudhuri R.R."/>
            <person name="La Ragione R."/>
            <person name="Hildebrand F."/>
            <person name="Pallen M.J."/>
        </authorList>
    </citation>
    <scope>NUCLEOTIDE SEQUENCE</scope>
    <source>
        <strain evidence="9">Gambia11-129</strain>
    </source>
</reference>
<dbReference type="EMBL" id="DXHU01000010">
    <property type="protein sequence ID" value="HIV98630.1"/>
    <property type="molecule type" value="Genomic_DNA"/>
</dbReference>
<evidence type="ECO:0008006" key="11">
    <source>
        <dbReference type="Google" id="ProtNLM"/>
    </source>
</evidence>
<evidence type="ECO:0000256" key="3">
    <source>
        <dbReference type="ARBA" id="ARBA00022741"/>
    </source>
</evidence>
<dbReference type="Pfam" id="PF00370">
    <property type="entry name" value="FGGY_N"/>
    <property type="match status" value="1"/>
</dbReference>
<sequence>MRYIAVDIGASGGKVLAAEKRSDGFIDIKKIKSFKNIPVYRSGFLTWDIEKIFSSILDALKEAGEADYVLVDTFGVDFVLLDNADSLVLPAVSYRDERTKSVKDTLDAKMLYERTGIQKQRFNTIYQLMSIKEENPEALEKAETLLFIADYINFLLTGKKMCEYTFASTSNMINLETRAWDDEVIKSAGLPRSIFLPLSEPGSIVGPVSDEVAKEIGYKPTVMLSPSHDTASAVYASLASDDCAFVSSGTWSLVGALLDYPVTDERSYEENLTNEASPDSKIRLIKNIMGTWLLQKLKSEYPEGTSYDEIMRNAMDAEDKGRIDVSSDRLLNPKTISEEIDQMLLENGYSETEDLAETAKVIYLSLAEYTVRMIDKLEEITGKSFSTVNIVGGGAKDRYLCDLIAMLSRKKIIAGPYDATAIGSLLFALVKTGEMKEEEKMNVIRSNFGYTSYKREGEGV</sequence>
<dbReference type="GO" id="GO:0005524">
    <property type="term" value="F:ATP binding"/>
    <property type="evidence" value="ECO:0007669"/>
    <property type="project" value="UniProtKB-KW"/>
</dbReference>
<name>A0A9D1PT61_9SPIO</name>
<keyword evidence="6" id="KW-0684">Rhamnose metabolism</keyword>
<keyword evidence="3" id="KW-0547">Nucleotide-binding</keyword>
<comment type="similarity">
    <text evidence="1">Belongs to the FGGY kinase family.</text>
</comment>
<dbReference type="SUPFAM" id="SSF53067">
    <property type="entry name" value="Actin-like ATPase domain"/>
    <property type="match status" value="2"/>
</dbReference>
<evidence type="ECO:0000256" key="1">
    <source>
        <dbReference type="ARBA" id="ARBA00009156"/>
    </source>
</evidence>
<reference evidence="9" key="2">
    <citation type="submission" date="2021-04" db="EMBL/GenBank/DDBJ databases">
        <authorList>
            <person name="Gilroy R."/>
        </authorList>
    </citation>
    <scope>NUCLEOTIDE SEQUENCE</scope>
    <source>
        <strain evidence="9">Gambia11-129</strain>
    </source>
</reference>
<evidence type="ECO:0000313" key="10">
    <source>
        <dbReference type="Proteomes" id="UP000823936"/>
    </source>
</evidence>
<evidence type="ECO:0000256" key="5">
    <source>
        <dbReference type="ARBA" id="ARBA00022840"/>
    </source>
</evidence>
<feature type="domain" description="Carbohydrate kinase FGGY C-terminal" evidence="8">
    <location>
        <begin position="245"/>
        <end position="430"/>
    </location>
</feature>
<dbReference type="Pfam" id="PF02782">
    <property type="entry name" value="FGGY_C"/>
    <property type="match status" value="1"/>
</dbReference>
<dbReference type="InterPro" id="IPR013449">
    <property type="entry name" value="Rhamnulokinase"/>
</dbReference>
<gene>
    <name evidence="9" type="ORF">IAB12_02485</name>
</gene>
<dbReference type="PANTHER" id="PTHR43095:SF2">
    <property type="entry name" value="GLUCONOKINASE"/>
    <property type="match status" value="1"/>
</dbReference>
<accession>A0A9D1PT61</accession>
<evidence type="ECO:0000256" key="2">
    <source>
        <dbReference type="ARBA" id="ARBA00022679"/>
    </source>
</evidence>
<dbReference type="InterPro" id="IPR043129">
    <property type="entry name" value="ATPase_NBD"/>
</dbReference>
<dbReference type="InterPro" id="IPR018485">
    <property type="entry name" value="FGGY_C"/>
</dbReference>
<protein>
    <recommendedName>
        <fullName evidence="11">Rhamnulokinase</fullName>
    </recommendedName>
</protein>
<dbReference type="GO" id="GO:0019301">
    <property type="term" value="P:rhamnose catabolic process"/>
    <property type="evidence" value="ECO:0007669"/>
    <property type="project" value="InterPro"/>
</dbReference>
<proteinExistence type="inferred from homology"/>
<organism evidence="9 10">
    <name type="scientific">Candidatus Ornithospirochaeta avicola</name>
    <dbReference type="NCBI Taxonomy" id="2840896"/>
    <lineage>
        <taxon>Bacteria</taxon>
        <taxon>Pseudomonadati</taxon>
        <taxon>Spirochaetota</taxon>
        <taxon>Spirochaetia</taxon>
        <taxon>Spirochaetales</taxon>
        <taxon>Spirochaetaceae</taxon>
        <taxon>Spirochaetaceae incertae sedis</taxon>
        <taxon>Candidatus Ornithospirochaeta</taxon>
    </lineage>
</organism>
<keyword evidence="5" id="KW-0067">ATP-binding</keyword>
<dbReference type="InterPro" id="IPR018484">
    <property type="entry name" value="FGGY_N"/>
</dbReference>
<keyword evidence="4" id="KW-0418">Kinase</keyword>
<dbReference type="PANTHER" id="PTHR43095">
    <property type="entry name" value="SUGAR KINASE"/>
    <property type="match status" value="1"/>
</dbReference>
<comment type="caution">
    <text evidence="9">The sequence shown here is derived from an EMBL/GenBank/DDBJ whole genome shotgun (WGS) entry which is preliminary data.</text>
</comment>
<feature type="domain" description="Carbohydrate kinase FGGY N-terminal" evidence="7">
    <location>
        <begin position="3"/>
        <end position="234"/>
    </location>
</feature>
<evidence type="ECO:0000256" key="4">
    <source>
        <dbReference type="ARBA" id="ARBA00022777"/>
    </source>
</evidence>
<evidence type="ECO:0000259" key="8">
    <source>
        <dbReference type="Pfam" id="PF02782"/>
    </source>
</evidence>
<dbReference type="Gene3D" id="3.30.420.40">
    <property type="match status" value="2"/>
</dbReference>
<dbReference type="InterPro" id="IPR050406">
    <property type="entry name" value="FGGY_Carb_Kinase"/>
</dbReference>
<keyword evidence="2" id="KW-0808">Transferase</keyword>
<dbReference type="Proteomes" id="UP000823936">
    <property type="component" value="Unassembled WGS sequence"/>
</dbReference>
<dbReference type="AlphaFoldDB" id="A0A9D1PT61"/>
<evidence type="ECO:0000256" key="6">
    <source>
        <dbReference type="ARBA" id="ARBA00023308"/>
    </source>
</evidence>